<evidence type="ECO:0000259" key="10">
    <source>
        <dbReference type="PROSITE" id="PS50109"/>
    </source>
</evidence>
<comment type="catalytic activity">
    <reaction evidence="1">
        <text>ATP + protein L-histidine = ADP + protein N-phospho-L-histidine.</text>
        <dbReference type="EC" id="2.7.13.3"/>
    </reaction>
</comment>
<dbReference type="PRINTS" id="PR00344">
    <property type="entry name" value="BCTRLSENSOR"/>
</dbReference>
<dbReference type="Pfam" id="PF00512">
    <property type="entry name" value="HisKA"/>
    <property type="match status" value="1"/>
</dbReference>
<reference evidence="13" key="1">
    <citation type="submission" date="2016-10" db="EMBL/GenBank/DDBJ databases">
        <authorList>
            <person name="Varghese N."/>
            <person name="Submissions S."/>
        </authorList>
    </citation>
    <scope>NUCLEOTIDE SEQUENCE [LARGE SCALE GENOMIC DNA]</scope>
    <source>
        <strain evidence="13">S9</strain>
    </source>
</reference>
<dbReference type="SMART" id="SM00387">
    <property type="entry name" value="HATPase_c"/>
    <property type="match status" value="1"/>
</dbReference>
<dbReference type="EMBL" id="FOGT01000003">
    <property type="protein sequence ID" value="SER75649.1"/>
    <property type="molecule type" value="Genomic_DNA"/>
</dbReference>
<dbReference type="Pfam" id="PF00989">
    <property type="entry name" value="PAS"/>
    <property type="match status" value="1"/>
</dbReference>
<organism evidence="12 13">
    <name type="scientific">Salipaludibacillus aurantiacus</name>
    <dbReference type="NCBI Taxonomy" id="1601833"/>
    <lineage>
        <taxon>Bacteria</taxon>
        <taxon>Bacillati</taxon>
        <taxon>Bacillota</taxon>
        <taxon>Bacilli</taxon>
        <taxon>Bacillales</taxon>
        <taxon>Bacillaceae</taxon>
    </lineage>
</organism>
<evidence type="ECO:0000256" key="7">
    <source>
        <dbReference type="ARBA" id="ARBA00022840"/>
    </source>
</evidence>
<evidence type="ECO:0000256" key="5">
    <source>
        <dbReference type="ARBA" id="ARBA00022741"/>
    </source>
</evidence>
<dbReference type="InterPro" id="IPR035965">
    <property type="entry name" value="PAS-like_dom_sf"/>
</dbReference>
<dbReference type="SUPFAM" id="SSF47384">
    <property type="entry name" value="Homodimeric domain of signal transducing histidine kinase"/>
    <property type="match status" value="1"/>
</dbReference>
<evidence type="ECO:0000313" key="12">
    <source>
        <dbReference type="EMBL" id="SER75649.1"/>
    </source>
</evidence>
<dbReference type="Pfam" id="PF02518">
    <property type="entry name" value="HATPase_c"/>
    <property type="match status" value="1"/>
</dbReference>
<keyword evidence="9" id="KW-0175">Coiled coil</keyword>
<feature type="domain" description="PAC" evidence="11">
    <location>
        <begin position="95"/>
        <end position="147"/>
    </location>
</feature>
<feature type="coiled-coil region" evidence="9">
    <location>
        <begin position="149"/>
        <end position="187"/>
    </location>
</feature>
<dbReference type="InterPro" id="IPR003661">
    <property type="entry name" value="HisK_dim/P_dom"/>
</dbReference>
<dbReference type="RefSeq" id="WP_093048361.1">
    <property type="nucleotide sequence ID" value="NZ_FOGT01000003.1"/>
</dbReference>
<keyword evidence="8" id="KW-0902">Two-component regulatory system</keyword>
<evidence type="ECO:0000256" key="9">
    <source>
        <dbReference type="SAM" id="Coils"/>
    </source>
</evidence>
<dbReference type="SMART" id="SM00388">
    <property type="entry name" value="HisKA"/>
    <property type="match status" value="1"/>
</dbReference>
<dbReference type="SUPFAM" id="SSF55874">
    <property type="entry name" value="ATPase domain of HSP90 chaperone/DNA topoisomerase II/histidine kinase"/>
    <property type="match status" value="1"/>
</dbReference>
<dbReference type="InterPro" id="IPR013767">
    <property type="entry name" value="PAS_fold"/>
</dbReference>
<dbReference type="Gene3D" id="3.30.450.20">
    <property type="entry name" value="PAS domain"/>
    <property type="match status" value="1"/>
</dbReference>
<dbReference type="PROSITE" id="PS50109">
    <property type="entry name" value="HIS_KIN"/>
    <property type="match status" value="1"/>
</dbReference>
<proteinExistence type="predicted"/>
<keyword evidence="5" id="KW-0547">Nucleotide-binding</keyword>
<evidence type="ECO:0000256" key="6">
    <source>
        <dbReference type="ARBA" id="ARBA00022777"/>
    </source>
</evidence>
<sequence length="415" mass="46834">MDGKFGNFLDGNIDLDLNVDMIINALPFGVLVANAKGEFKHMNTKIIEIWGGDPSKLTRHSIYDNYEGYYKNTGKKIAVGEWAVVKAVEKAESTFGEVIEIIRLDGKKATILNSAIPLFDDTGNVKGAILTISDITDENKIEWELDIHKRYLNNLVEEKTNEIQAQNRKLQEEISEHKRMLKQKDRIDKLKLVGDIAVGFAHEIRNPLTTVKGFLQVFQMREEFKGHLDSIELMLSELDYTDEIIKDFLTLADNKRNEINRYNLNDCIQKIKPVIMAQSAVDEKKLIIEMASVLPDTLIDEIEIRQLILNLAANALESMESNKSLTIKTEVENDQVVLSVKDEGPGISDSIIEELGRPFLSTKPGHQGMGLSVCYSIARRNNAEIDFETGDDGTVFFVKFPVDIIEKDLKAETTE</sequence>
<dbReference type="PROSITE" id="PS50113">
    <property type="entry name" value="PAC"/>
    <property type="match status" value="1"/>
</dbReference>
<dbReference type="STRING" id="1601833.SAMN05518684_103311"/>
<dbReference type="InterPro" id="IPR036097">
    <property type="entry name" value="HisK_dim/P_sf"/>
</dbReference>
<dbReference type="CDD" id="cd00130">
    <property type="entry name" value="PAS"/>
    <property type="match status" value="1"/>
</dbReference>
<evidence type="ECO:0000256" key="8">
    <source>
        <dbReference type="ARBA" id="ARBA00023012"/>
    </source>
</evidence>
<dbReference type="SUPFAM" id="SSF55785">
    <property type="entry name" value="PYP-like sensor domain (PAS domain)"/>
    <property type="match status" value="1"/>
</dbReference>
<dbReference type="InterPro" id="IPR000700">
    <property type="entry name" value="PAS-assoc_C"/>
</dbReference>
<dbReference type="Proteomes" id="UP000198571">
    <property type="component" value="Unassembled WGS sequence"/>
</dbReference>
<dbReference type="GO" id="GO:0005524">
    <property type="term" value="F:ATP binding"/>
    <property type="evidence" value="ECO:0007669"/>
    <property type="project" value="UniProtKB-KW"/>
</dbReference>
<dbReference type="InterPro" id="IPR036890">
    <property type="entry name" value="HATPase_C_sf"/>
</dbReference>
<dbReference type="GO" id="GO:0000155">
    <property type="term" value="F:phosphorelay sensor kinase activity"/>
    <property type="evidence" value="ECO:0007669"/>
    <property type="project" value="InterPro"/>
</dbReference>
<dbReference type="AlphaFoldDB" id="A0A1H9RUQ1"/>
<feature type="domain" description="Histidine kinase" evidence="10">
    <location>
        <begin position="199"/>
        <end position="404"/>
    </location>
</feature>
<keyword evidence="13" id="KW-1185">Reference proteome</keyword>
<dbReference type="InterPro" id="IPR004358">
    <property type="entry name" value="Sig_transdc_His_kin-like_C"/>
</dbReference>
<keyword evidence="7" id="KW-0067">ATP-binding</keyword>
<evidence type="ECO:0000313" key="13">
    <source>
        <dbReference type="Proteomes" id="UP000198571"/>
    </source>
</evidence>
<gene>
    <name evidence="12" type="ORF">SAMN05518684_103311</name>
</gene>
<evidence type="ECO:0000259" key="11">
    <source>
        <dbReference type="PROSITE" id="PS50113"/>
    </source>
</evidence>
<dbReference type="InterPro" id="IPR000014">
    <property type="entry name" value="PAS"/>
</dbReference>
<keyword evidence="3" id="KW-0597">Phosphoprotein</keyword>
<evidence type="ECO:0000256" key="1">
    <source>
        <dbReference type="ARBA" id="ARBA00000085"/>
    </source>
</evidence>
<dbReference type="InterPro" id="IPR003594">
    <property type="entry name" value="HATPase_dom"/>
</dbReference>
<evidence type="ECO:0000256" key="2">
    <source>
        <dbReference type="ARBA" id="ARBA00012438"/>
    </source>
</evidence>
<dbReference type="Gene3D" id="3.30.565.10">
    <property type="entry name" value="Histidine kinase-like ATPase, C-terminal domain"/>
    <property type="match status" value="1"/>
</dbReference>
<evidence type="ECO:0000256" key="4">
    <source>
        <dbReference type="ARBA" id="ARBA00022679"/>
    </source>
</evidence>
<dbReference type="PANTHER" id="PTHR43065">
    <property type="entry name" value="SENSOR HISTIDINE KINASE"/>
    <property type="match status" value="1"/>
</dbReference>
<dbReference type="GO" id="GO:0006355">
    <property type="term" value="P:regulation of DNA-templated transcription"/>
    <property type="evidence" value="ECO:0007669"/>
    <property type="project" value="InterPro"/>
</dbReference>
<name>A0A1H9RUQ1_9BACI</name>
<dbReference type="PANTHER" id="PTHR43065:SF46">
    <property type="entry name" value="C4-DICARBOXYLATE TRANSPORT SENSOR PROTEIN DCTB"/>
    <property type="match status" value="1"/>
</dbReference>
<dbReference type="OrthoDB" id="9759607at2"/>
<protein>
    <recommendedName>
        <fullName evidence="2">histidine kinase</fullName>
        <ecNumber evidence="2">2.7.13.3</ecNumber>
    </recommendedName>
</protein>
<keyword evidence="4" id="KW-0808">Transferase</keyword>
<keyword evidence="6" id="KW-0418">Kinase</keyword>
<dbReference type="EC" id="2.7.13.3" evidence="2"/>
<dbReference type="Gene3D" id="1.10.287.130">
    <property type="match status" value="1"/>
</dbReference>
<dbReference type="InterPro" id="IPR005467">
    <property type="entry name" value="His_kinase_dom"/>
</dbReference>
<evidence type="ECO:0000256" key="3">
    <source>
        <dbReference type="ARBA" id="ARBA00022553"/>
    </source>
</evidence>
<dbReference type="CDD" id="cd00082">
    <property type="entry name" value="HisKA"/>
    <property type="match status" value="1"/>
</dbReference>
<accession>A0A1H9RUQ1</accession>